<feature type="compositionally biased region" description="Basic and acidic residues" evidence="1">
    <location>
        <begin position="81"/>
        <end position="91"/>
    </location>
</feature>
<name>A0ABC9WZV3_GRUJA</name>
<accession>A0ABC9WZV3</accession>
<dbReference type="AlphaFoldDB" id="A0ABC9WZV3"/>
<gene>
    <name evidence="2" type="ORF">GRJ2_001529000</name>
</gene>
<dbReference type="EMBL" id="BAAFJT010000005">
    <property type="protein sequence ID" value="GAB0190637.1"/>
    <property type="molecule type" value="Genomic_DNA"/>
</dbReference>
<protein>
    <submittedName>
        <fullName evidence="2">Uncharacterized protein</fullName>
    </submittedName>
</protein>
<comment type="caution">
    <text evidence="2">The sequence shown here is derived from an EMBL/GenBank/DDBJ whole genome shotgun (WGS) entry which is preliminary data.</text>
</comment>
<evidence type="ECO:0000313" key="2">
    <source>
        <dbReference type="EMBL" id="GAB0190637.1"/>
    </source>
</evidence>
<proteinExistence type="predicted"/>
<keyword evidence="3" id="KW-1185">Reference proteome</keyword>
<evidence type="ECO:0000313" key="3">
    <source>
        <dbReference type="Proteomes" id="UP001623348"/>
    </source>
</evidence>
<feature type="region of interest" description="Disordered" evidence="1">
    <location>
        <begin position="81"/>
        <end position="108"/>
    </location>
</feature>
<reference evidence="2 3" key="1">
    <citation type="submission" date="2024-06" db="EMBL/GenBank/DDBJ databases">
        <title>The draft genome of Grus japonensis, version 3.</title>
        <authorList>
            <person name="Nabeshima K."/>
            <person name="Suzuki S."/>
            <person name="Onuma M."/>
        </authorList>
    </citation>
    <scope>NUCLEOTIDE SEQUENCE [LARGE SCALE GENOMIC DNA]</scope>
    <source>
        <strain evidence="2 3">451A</strain>
    </source>
</reference>
<evidence type="ECO:0000256" key="1">
    <source>
        <dbReference type="SAM" id="MobiDB-lite"/>
    </source>
</evidence>
<sequence>MPGAAGTPPAAPPAAAAVTCTLKSGKILIIPAAQHPASLGEEVQQQRLSLRRLQQQSQAHCNPIMCSNVIASQTCKEPVTAERLTRMESPQRRRTGTSLARPQVKKSP</sequence>
<organism evidence="2 3">
    <name type="scientific">Grus japonensis</name>
    <name type="common">Japanese crane</name>
    <name type="synonym">Red-crowned crane</name>
    <dbReference type="NCBI Taxonomy" id="30415"/>
    <lineage>
        <taxon>Eukaryota</taxon>
        <taxon>Metazoa</taxon>
        <taxon>Chordata</taxon>
        <taxon>Craniata</taxon>
        <taxon>Vertebrata</taxon>
        <taxon>Euteleostomi</taxon>
        <taxon>Archelosauria</taxon>
        <taxon>Archosauria</taxon>
        <taxon>Dinosauria</taxon>
        <taxon>Saurischia</taxon>
        <taxon>Theropoda</taxon>
        <taxon>Coelurosauria</taxon>
        <taxon>Aves</taxon>
        <taxon>Neognathae</taxon>
        <taxon>Neoaves</taxon>
        <taxon>Gruiformes</taxon>
        <taxon>Gruidae</taxon>
        <taxon>Grus</taxon>
    </lineage>
</organism>
<dbReference type="Proteomes" id="UP001623348">
    <property type="component" value="Unassembled WGS sequence"/>
</dbReference>